<dbReference type="EMBL" id="BAAAPL010000001">
    <property type="protein sequence ID" value="GAA1693970.1"/>
    <property type="molecule type" value="Genomic_DNA"/>
</dbReference>
<accession>A0ABP4TW80</accession>
<dbReference type="SUPFAM" id="SSF53254">
    <property type="entry name" value="Phosphoglycerate mutase-like"/>
    <property type="match status" value="1"/>
</dbReference>
<dbReference type="CDD" id="cd07067">
    <property type="entry name" value="HP_PGM_like"/>
    <property type="match status" value="1"/>
</dbReference>
<sequence>MTLLTLIRHGQTDWNRDRRIQGTTDIALNEVGRLQARDAAERLSAELGDLSGAHIVCSDLSRARETAQILSAVWGAEAPMVHSGIRERSYGQAEGLSIDEFTARWSHDDEAVPGAESRAELRARAFAAFDQIIAQAPDRGRIFAVSHGALIRAVLEHASEGTVPAPGERLENGSAHTLEAQLDGWRVVDYAASGLPR</sequence>
<dbReference type="InterPro" id="IPR051695">
    <property type="entry name" value="Phosphoglycerate_Mutase"/>
</dbReference>
<comment type="caution">
    <text evidence="2">The sequence shown here is derived from an EMBL/GenBank/DDBJ whole genome shotgun (WGS) entry which is preliminary data.</text>
</comment>
<dbReference type="Proteomes" id="UP001501690">
    <property type="component" value="Unassembled WGS sequence"/>
</dbReference>
<gene>
    <name evidence="2" type="primary">phoE</name>
    <name evidence="2" type="ORF">GCM10009808_08850</name>
</gene>
<dbReference type="Gene3D" id="3.40.50.1240">
    <property type="entry name" value="Phosphoglycerate mutase-like"/>
    <property type="match status" value="1"/>
</dbReference>
<keyword evidence="1" id="KW-0378">Hydrolase</keyword>
<dbReference type="InterPro" id="IPR001345">
    <property type="entry name" value="PG/BPGM_mutase_AS"/>
</dbReference>
<dbReference type="InterPro" id="IPR013078">
    <property type="entry name" value="His_Pase_superF_clade-1"/>
</dbReference>
<protein>
    <submittedName>
        <fullName evidence="2">Phosphatase PhoE</fullName>
    </submittedName>
</protein>
<dbReference type="InterPro" id="IPR029033">
    <property type="entry name" value="His_PPase_superfam"/>
</dbReference>
<dbReference type="PROSITE" id="PS00175">
    <property type="entry name" value="PG_MUTASE"/>
    <property type="match status" value="1"/>
</dbReference>
<dbReference type="Pfam" id="PF00300">
    <property type="entry name" value="His_Phos_1"/>
    <property type="match status" value="1"/>
</dbReference>
<proteinExistence type="predicted"/>
<dbReference type="SMART" id="SM00855">
    <property type="entry name" value="PGAM"/>
    <property type="match status" value="1"/>
</dbReference>
<evidence type="ECO:0000313" key="2">
    <source>
        <dbReference type="EMBL" id="GAA1693970.1"/>
    </source>
</evidence>
<organism evidence="2 3">
    <name type="scientific">Microbacterium sediminicola</name>
    <dbReference type="NCBI Taxonomy" id="415210"/>
    <lineage>
        <taxon>Bacteria</taxon>
        <taxon>Bacillati</taxon>
        <taxon>Actinomycetota</taxon>
        <taxon>Actinomycetes</taxon>
        <taxon>Micrococcales</taxon>
        <taxon>Microbacteriaceae</taxon>
        <taxon>Microbacterium</taxon>
    </lineage>
</organism>
<evidence type="ECO:0000256" key="1">
    <source>
        <dbReference type="ARBA" id="ARBA00022801"/>
    </source>
</evidence>
<dbReference type="PANTHER" id="PTHR46517">
    <property type="entry name" value="FRUCTOSE-2,6-BISPHOSPHATASE TIGAR"/>
    <property type="match status" value="1"/>
</dbReference>
<keyword evidence="3" id="KW-1185">Reference proteome</keyword>
<dbReference type="PANTHER" id="PTHR46517:SF1">
    <property type="entry name" value="FRUCTOSE-2,6-BISPHOSPHATASE TIGAR"/>
    <property type="match status" value="1"/>
</dbReference>
<dbReference type="RefSeq" id="WP_344069835.1">
    <property type="nucleotide sequence ID" value="NZ_BAAAPL010000001.1"/>
</dbReference>
<name>A0ABP4TW80_9MICO</name>
<reference evidence="3" key="1">
    <citation type="journal article" date="2019" name="Int. J. Syst. Evol. Microbiol.">
        <title>The Global Catalogue of Microorganisms (GCM) 10K type strain sequencing project: providing services to taxonomists for standard genome sequencing and annotation.</title>
        <authorList>
            <consortium name="The Broad Institute Genomics Platform"/>
            <consortium name="The Broad Institute Genome Sequencing Center for Infectious Disease"/>
            <person name="Wu L."/>
            <person name="Ma J."/>
        </authorList>
    </citation>
    <scope>NUCLEOTIDE SEQUENCE [LARGE SCALE GENOMIC DNA]</scope>
    <source>
        <strain evidence="3">JCM 15577</strain>
    </source>
</reference>
<evidence type="ECO:0000313" key="3">
    <source>
        <dbReference type="Proteomes" id="UP001501690"/>
    </source>
</evidence>